<evidence type="ECO:0000256" key="1">
    <source>
        <dbReference type="PROSITE-ProRule" id="PRU00520"/>
    </source>
</evidence>
<dbReference type="Gene3D" id="3.30.70.100">
    <property type="match status" value="1"/>
</dbReference>
<reference evidence="4" key="1">
    <citation type="journal article" date="2023" name="Mol. Phylogenet. Evol.">
        <title>Genome-scale phylogeny and comparative genomics of the fungal order Sordariales.</title>
        <authorList>
            <person name="Hensen N."/>
            <person name="Bonometti L."/>
            <person name="Westerberg I."/>
            <person name="Brannstrom I.O."/>
            <person name="Guillou S."/>
            <person name="Cros-Aarteil S."/>
            <person name="Calhoun S."/>
            <person name="Haridas S."/>
            <person name="Kuo A."/>
            <person name="Mondo S."/>
            <person name="Pangilinan J."/>
            <person name="Riley R."/>
            <person name="LaButti K."/>
            <person name="Andreopoulos B."/>
            <person name="Lipzen A."/>
            <person name="Chen C."/>
            <person name="Yan M."/>
            <person name="Daum C."/>
            <person name="Ng V."/>
            <person name="Clum A."/>
            <person name="Steindorff A."/>
            <person name="Ohm R.A."/>
            <person name="Martin F."/>
            <person name="Silar P."/>
            <person name="Natvig D.O."/>
            <person name="Lalanne C."/>
            <person name="Gautier V."/>
            <person name="Ament-Velasquez S.L."/>
            <person name="Kruys A."/>
            <person name="Hutchinson M.I."/>
            <person name="Powell A.J."/>
            <person name="Barry K."/>
            <person name="Miller A.N."/>
            <person name="Grigoriev I.V."/>
            <person name="Debuchy R."/>
            <person name="Gladieux P."/>
            <person name="Hiltunen Thoren M."/>
            <person name="Johannesson H."/>
        </authorList>
    </citation>
    <scope>NUCLEOTIDE SEQUENCE</scope>
    <source>
        <strain evidence="4">CBS 141.50</strain>
    </source>
</reference>
<dbReference type="GeneID" id="87816963"/>
<dbReference type="InterPro" id="IPR036046">
    <property type="entry name" value="Acylphosphatase-like_dom_sf"/>
</dbReference>
<dbReference type="PANTHER" id="PTHR47268:SF4">
    <property type="entry name" value="ACYLPHOSPHATASE"/>
    <property type="match status" value="1"/>
</dbReference>
<name>A0AAN6V4M4_9PEZI</name>
<evidence type="ECO:0000256" key="2">
    <source>
        <dbReference type="RuleBase" id="RU004168"/>
    </source>
</evidence>
<dbReference type="EMBL" id="MU853575">
    <property type="protein sequence ID" value="KAK4144689.1"/>
    <property type="molecule type" value="Genomic_DNA"/>
</dbReference>
<dbReference type="PANTHER" id="PTHR47268">
    <property type="entry name" value="ACYLPHOSPHATASE"/>
    <property type="match status" value="1"/>
</dbReference>
<reference evidence="4" key="2">
    <citation type="submission" date="2023-05" db="EMBL/GenBank/DDBJ databases">
        <authorList>
            <consortium name="Lawrence Berkeley National Laboratory"/>
            <person name="Steindorff A."/>
            <person name="Hensen N."/>
            <person name="Bonometti L."/>
            <person name="Westerberg I."/>
            <person name="Brannstrom I.O."/>
            <person name="Guillou S."/>
            <person name="Cros-Aarteil S."/>
            <person name="Calhoun S."/>
            <person name="Haridas S."/>
            <person name="Kuo A."/>
            <person name="Mondo S."/>
            <person name="Pangilinan J."/>
            <person name="Riley R."/>
            <person name="Labutti K."/>
            <person name="Andreopoulos B."/>
            <person name="Lipzen A."/>
            <person name="Chen C."/>
            <person name="Yanf M."/>
            <person name="Daum C."/>
            <person name="Ng V."/>
            <person name="Clum A."/>
            <person name="Ohm R."/>
            <person name="Martin F."/>
            <person name="Silar P."/>
            <person name="Natvig D."/>
            <person name="Lalanne C."/>
            <person name="Gautier V."/>
            <person name="Ament-Velasquez S.L."/>
            <person name="Kruys A."/>
            <person name="Hutchinson M.I."/>
            <person name="Powell A.J."/>
            <person name="Barry K."/>
            <person name="Miller A.N."/>
            <person name="Grigoriev I.V."/>
            <person name="Debuchy R."/>
            <person name="Gladieux P."/>
            <person name="Thoren M.H."/>
            <person name="Johannesson H."/>
        </authorList>
    </citation>
    <scope>NUCLEOTIDE SEQUENCE</scope>
    <source>
        <strain evidence="4">CBS 141.50</strain>
    </source>
</reference>
<dbReference type="InterPro" id="IPR020456">
    <property type="entry name" value="Acylphosphatase"/>
</dbReference>
<evidence type="ECO:0000259" key="3">
    <source>
        <dbReference type="PROSITE" id="PS51160"/>
    </source>
</evidence>
<dbReference type="SUPFAM" id="SSF54975">
    <property type="entry name" value="Acylphosphatase/BLUF domain-like"/>
    <property type="match status" value="1"/>
</dbReference>
<dbReference type="Pfam" id="PF00708">
    <property type="entry name" value="Acylphosphatase"/>
    <property type="match status" value="1"/>
</dbReference>
<comment type="similarity">
    <text evidence="2">Belongs to the acylphosphatase family.</text>
</comment>
<feature type="domain" description="Acylphosphatase-like" evidence="3">
    <location>
        <begin position="1"/>
        <end position="84"/>
    </location>
</feature>
<dbReference type="PROSITE" id="PS51160">
    <property type="entry name" value="ACYLPHOSPHATASE_3"/>
    <property type="match status" value="1"/>
</dbReference>
<evidence type="ECO:0000313" key="5">
    <source>
        <dbReference type="Proteomes" id="UP001302676"/>
    </source>
</evidence>
<evidence type="ECO:0000313" key="4">
    <source>
        <dbReference type="EMBL" id="KAK4144689.1"/>
    </source>
</evidence>
<sequence>MVKRVSSQNLSLYFTRHRATEQNLTGWVRNTDTNKVEGEAQGEESALATFLKHLDTGPSHARVVKLDKKDREVVEDETGFEIRR</sequence>
<comment type="caution">
    <text evidence="1">Lacks conserved residue(s) required for the propagation of feature annotation.</text>
</comment>
<dbReference type="GO" id="GO:0003998">
    <property type="term" value="F:acylphosphatase activity"/>
    <property type="evidence" value="ECO:0007669"/>
    <property type="project" value="InterPro"/>
</dbReference>
<dbReference type="AlphaFoldDB" id="A0AAN6V4M4"/>
<protein>
    <recommendedName>
        <fullName evidence="3">Acylphosphatase-like domain-containing protein</fullName>
    </recommendedName>
</protein>
<dbReference type="RefSeq" id="XP_062638060.1">
    <property type="nucleotide sequence ID" value="XM_062780350.1"/>
</dbReference>
<gene>
    <name evidence="4" type="ORF">C8A04DRAFT_27626</name>
</gene>
<dbReference type="Proteomes" id="UP001302676">
    <property type="component" value="Unassembled WGS sequence"/>
</dbReference>
<organism evidence="4 5">
    <name type="scientific">Dichotomopilus funicola</name>
    <dbReference type="NCBI Taxonomy" id="1934379"/>
    <lineage>
        <taxon>Eukaryota</taxon>
        <taxon>Fungi</taxon>
        <taxon>Dikarya</taxon>
        <taxon>Ascomycota</taxon>
        <taxon>Pezizomycotina</taxon>
        <taxon>Sordariomycetes</taxon>
        <taxon>Sordariomycetidae</taxon>
        <taxon>Sordariales</taxon>
        <taxon>Chaetomiaceae</taxon>
        <taxon>Dichotomopilus</taxon>
    </lineage>
</organism>
<dbReference type="InterPro" id="IPR001792">
    <property type="entry name" value="Acylphosphatase-like_dom"/>
</dbReference>
<keyword evidence="5" id="KW-1185">Reference proteome</keyword>
<comment type="caution">
    <text evidence="4">The sequence shown here is derived from an EMBL/GenBank/DDBJ whole genome shotgun (WGS) entry which is preliminary data.</text>
</comment>
<accession>A0AAN6V4M4</accession>
<proteinExistence type="inferred from homology"/>